<evidence type="ECO:0000259" key="10">
    <source>
        <dbReference type="Pfam" id="PF02670"/>
    </source>
</evidence>
<evidence type="ECO:0000256" key="9">
    <source>
        <dbReference type="HAMAP-Rule" id="MF_00183"/>
    </source>
</evidence>
<feature type="binding site" evidence="9">
    <location>
        <position position="38"/>
    </location>
    <ligand>
        <name>NADPH</name>
        <dbReference type="ChEBI" id="CHEBI:57783"/>
    </ligand>
</feature>
<dbReference type="SUPFAM" id="SSF69055">
    <property type="entry name" value="1-deoxy-D-xylulose-5-phosphate reductoisomerase, C-terminal domain"/>
    <property type="match status" value="1"/>
</dbReference>
<dbReference type="Pfam" id="PF08436">
    <property type="entry name" value="DXP_redisom_C"/>
    <property type="match status" value="1"/>
</dbReference>
<dbReference type="Gene3D" id="1.10.1740.10">
    <property type="match status" value="1"/>
</dbReference>
<dbReference type="KEGG" id="sper:EW093_16005"/>
<feature type="domain" description="1-deoxy-D-xylulose 5-phosphate reductoisomerase C-terminal" evidence="11">
    <location>
        <begin position="136"/>
        <end position="219"/>
    </location>
</feature>
<dbReference type="InterPro" id="IPR013512">
    <property type="entry name" value="DXP_reductoisomerase_N"/>
</dbReference>
<feature type="domain" description="1-deoxy-D-xylulose 5-phosphate reductoisomerase N-terminal" evidence="10">
    <location>
        <begin position="4"/>
        <end position="122"/>
    </location>
</feature>
<feature type="binding site" evidence="9">
    <location>
        <position position="166"/>
    </location>
    <ligand>
        <name>1-deoxy-D-xylulose 5-phosphate</name>
        <dbReference type="ChEBI" id="CHEBI:57792"/>
    </ligand>
</feature>
<keyword evidence="13" id="KW-0413">Isomerase</keyword>
<feature type="binding site" evidence="9">
    <location>
        <position position="211"/>
    </location>
    <ligand>
        <name>Mn(2+)</name>
        <dbReference type="ChEBI" id="CHEBI:29035"/>
    </ligand>
</feature>
<feature type="binding site" evidence="9">
    <location>
        <position position="208"/>
    </location>
    <ligand>
        <name>1-deoxy-D-xylulose 5-phosphate</name>
        <dbReference type="ChEBI" id="CHEBI:57792"/>
    </ligand>
</feature>
<feature type="binding site" evidence="9">
    <location>
        <position position="142"/>
    </location>
    <ligand>
        <name>Mn(2+)</name>
        <dbReference type="ChEBI" id="CHEBI:29035"/>
    </ligand>
</feature>
<dbReference type="RefSeq" id="WP_149569360.1">
    <property type="nucleotide sequence ID" value="NZ_CP035807.1"/>
</dbReference>
<dbReference type="InterPro" id="IPR003821">
    <property type="entry name" value="DXP_reductoisomerase"/>
</dbReference>
<feature type="binding site" evidence="9">
    <location>
        <position position="116"/>
    </location>
    <ligand>
        <name>NADPH</name>
        <dbReference type="ChEBI" id="CHEBI:57783"/>
    </ligand>
</feature>
<comment type="pathway">
    <text evidence="1 9">Isoprenoid biosynthesis; isopentenyl diphosphate biosynthesis via DXP pathway; isopentenyl diphosphate from 1-deoxy-D-xylulose 5-phosphate: step 1/6.</text>
</comment>
<comment type="similarity">
    <text evidence="2 9">Belongs to the DXR family.</text>
</comment>
<feature type="binding site" evidence="9">
    <location>
        <position position="115"/>
    </location>
    <ligand>
        <name>1-deoxy-D-xylulose 5-phosphate</name>
        <dbReference type="ChEBI" id="CHEBI:57792"/>
    </ligand>
</feature>
<feature type="binding site" evidence="9">
    <location>
        <position position="211"/>
    </location>
    <ligand>
        <name>1-deoxy-D-xylulose 5-phosphate</name>
        <dbReference type="ChEBI" id="CHEBI:57792"/>
    </ligand>
</feature>
<dbReference type="PANTHER" id="PTHR30525">
    <property type="entry name" value="1-DEOXY-D-XYLULOSE 5-PHOSPHATE REDUCTOISOMERASE"/>
    <property type="match status" value="1"/>
</dbReference>
<feature type="domain" description="DXP reductoisomerase C-terminal" evidence="12">
    <location>
        <begin position="252"/>
        <end position="366"/>
    </location>
</feature>
<dbReference type="InterPro" id="IPR026877">
    <property type="entry name" value="DXPR_C"/>
</dbReference>
<feature type="binding site" evidence="9">
    <location>
        <position position="10"/>
    </location>
    <ligand>
        <name>NADPH</name>
        <dbReference type="ChEBI" id="CHEBI:57783"/>
    </ligand>
</feature>
<evidence type="ECO:0000256" key="8">
    <source>
        <dbReference type="ARBA" id="ARBA00048543"/>
    </source>
</evidence>
<accession>A0A5C1QHU5</accession>
<comment type="function">
    <text evidence="9">Catalyzes the NADPH-dependent rearrangement and reduction of 1-deoxy-D-xylulose-5-phosphate (DXP) to 2-C-methyl-D-erythritol 4-phosphate (MEP).</text>
</comment>
<dbReference type="GO" id="GO:0051484">
    <property type="term" value="P:isopentenyl diphosphate biosynthetic process, methylerythritol 4-phosphate pathway involved in terpenoid biosynthetic process"/>
    <property type="evidence" value="ECO:0007669"/>
    <property type="project" value="TreeGrafter"/>
</dbReference>
<dbReference type="GO" id="GO:0030145">
    <property type="term" value="F:manganese ion binding"/>
    <property type="evidence" value="ECO:0007669"/>
    <property type="project" value="TreeGrafter"/>
</dbReference>
<reference evidence="13 14" key="2">
    <citation type="submission" date="2019-09" db="EMBL/GenBank/DDBJ databases">
        <title>Complete Genome Sequence and Methylome Analysis of free living Spirochaetas.</title>
        <authorList>
            <person name="Leshcheva N."/>
            <person name="Mikheeva N."/>
        </authorList>
    </citation>
    <scope>NUCLEOTIDE SEQUENCE [LARGE SCALE GENOMIC DNA]</scope>
    <source>
        <strain evidence="13 14">P</strain>
    </source>
</reference>
<keyword evidence="4 9" id="KW-0521">NADP</keyword>
<evidence type="ECO:0000313" key="13">
    <source>
        <dbReference type="EMBL" id="QEN06126.1"/>
    </source>
</evidence>
<dbReference type="GO" id="GO:0016853">
    <property type="term" value="F:isomerase activity"/>
    <property type="evidence" value="ECO:0007669"/>
    <property type="project" value="UniProtKB-KW"/>
</dbReference>
<protein>
    <recommendedName>
        <fullName evidence="9">1-deoxy-D-xylulose 5-phosphate reductoisomerase</fullName>
        <shortName evidence="9">DXP reductoisomerase</shortName>
        <ecNumber evidence="9">1.1.1.267</ecNumber>
    </recommendedName>
    <alternativeName>
        <fullName evidence="9">1-deoxyxylulose-5-phosphate reductoisomerase</fullName>
    </alternativeName>
    <alternativeName>
        <fullName evidence="9">2-C-methyl-D-erythritol 4-phosphate synthase</fullName>
    </alternativeName>
</protein>
<evidence type="ECO:0000256" key="4">
    <source>
        <dbReference type="ARBA" id="ARBA00022857"/>
    </source>
</evidence>
<dbReference type="GO" id="GO:0070402">
    <property type="term" value="F:NADPH binding"/>
    <property type="evidence" value="ECO:0007669"/>
    <property type="project" value="InterPro"/>
</dbReference>
<dbReference type="GO" id="GO:0030604">
    <property type="term" value="F:1-deoxy-D-xylulose-5-phosphate reductoisomerase activity"/>
    <property type="evidence" value="ECO:0007669"/>
    <property type="project" value="UniProtKB-UniRule"/>
</dbReference>
<dbReference type="Gene3D" id="3.40.50.720">
    <property type="entry name" value="NAD(P)-binding Rossmann-like Domain"/>
    <property type="match status" value="1"/>
</dbReference>
<dbReference type="InterPro" id="IPR036291">
    <property type="entry name" value="NAD(P)-bd_dom_sf"/>
</dbReference>
<name>A0A5C1QHU5_9SPIO</name>
<evidence type="ECO:0000256" key="6">
    <source>
        <dbReference type="ARBA" id="ARBA00023211"/>
    </source>
</evidence>
<reference evidence="13 14" key="1">
    <citation type="submission" date="2019-02" db="EMBL/GenBank/DDBJ databases">
        <authorList>
            <person name="Fomenkov A."/>
            <person name="Dubinina G."/>
            <person name="Grabovich M."/>
            <person name="Vincze T."/>
            <person name="Roberts R.J."/>
        </authorList>
    </citation>
    <scope>NUCLEOTIDE SEQUENCE [LARGE SCALE GENOMIC DNA]</scope>
    <source>
        <strain evidence="13 14">P</strain>
    </source>
</reference>
<proteinExistence type="inferred from homology"/>
<dbReference type="HAMAP" id="MF_00183">
    <property type="entry name" value="DXP_reductoisom"/>
    <property type="match status" value="1"/>
</dbReference>
<dbReference type="AlphaFoldDB" id="A0A5C1QHU5"/>
<feature type="binding site" evidence="9">
    <location>
        <position position="140"/>
    </location>
    <ligand>
        <name>Mn(2+)</name>
        <dbReference type="ChEBI" id="CHEBI:29035"/>
    </ligand>
</feature>
<keyword evidence="14" id="KW-1185">Reference proteome</keyword>
<dbReference type="InterPro" id="IPR013644">
    <property type="entry name" value="DXP_reductoisomerase_C"/>
</dbReference>
<feature type="binding site" evidence="9">
    <location>
        <position position="202"/>
    </location>
    <ligand>
        <name>1-deoxy-D-xylulose 5-phosphate</name>
        <dbReference type="ChEBI" id="CHEBI:57792"/>
    </ligand>
</feature>
<keyword evidence="9" id="KW-0460">Magnesium</keyword>
<evidence type="ECO:0000256" key="7">
    <source>
        <dbReference type="ARBA" id="ARBA00023229"/>
    </source>
</evidence>
<feature type="binding site" evidence="9">
    <location>
        <position position="141"/>
    </location>
    <ligand>
        <name>1-deoxy-D-xylulose 5-phosphate</name>
        <dbReference type="ChEBI" id="CHEBI:57792"/>
    </ligand>
</feature>
<dbReference type="NCBIfam" id="TIGR00243">
    <property type="entry name" value="Dxr"/>
    <property type="match status" value="1"/>
</dbReference>
<feature type="binding site" evidence="9">
    <location>
        <position position="11"/>
    </location>
    <ligand>
        <name>NADPH</name>
        <dbReference type="ChEBI" id="CHEBI:57783"/>
    </ligand>
</feature>
<evidence type="ECO:0000256" key="1">
    <source>
        <dbReference type="ARBA" id="ARBA00005094"/>
    </source>
</evidence>
<comment type="catalytic activity">
    <reaction evidence="8">
        <text>2-C-methyl-D-erythritol 4-phosphate + NADP(+) = 1-deoxy-D-xylulose 5-phosphate + NADPH + H(+)</text>
        <dbReference type="Rhea" id="RHEA:13717"/>
        <dbReference type="ChEBI" id="CHEBI:15378"/>
        <dbReference type="ChEBI" id="CHEBI:57783"/>
        <dbReference type="ChEBI" id="CHEBI:57792"/>
        <dbReference type="ChEBI" id="CHEBI:58262"/>
        <dbReference type="ChEBI" id="CHEBI:58349"/>
        <dbReference type="EC" id="1.1.1.267"/>
    </reaction>
    <physiologicalReaction direction="right-to-left" evidence="8">
        <dbReference type="Rhea" id="RHEA:13719"/>
    </physiologicalReaction>
</comment>
<feature type="binding site" evidence="9">
    <location>
        <position position="189"/>
    </location>
    <ligand>
        <name>1-deoxy-D-xylulose 5-phosphate</name>
        <dbReference type="ChEBI" id="CHEBI:57792"/>
    </ligand>
</feature>
<feature type="binding site" evidence="9">
    <location>
        <position position="114"/>
    </location>
    <ligand>
        <name>NADPH</name>
        <dbReference type="ChEBI" id="CHEBI:57783"/>
    </ligand>
</feature>
<keyword evidence="6 9" id="KW-0464">Manganese</keyword>
<dbReference type="UniPathway" id="UPA00056">
    <property type="reaction ID" value="UER00092"/>
</dbReference>
<dbReference type="SUPFAM" id="SSF55347">
    <property type="entry name" value="Glyceraldehyde-3-phosphate dehydrogenase-like, C-terminal domain"/>
    <property type="match status" value="1"/>
</dbReference>
<dbReference type="Pfam" id="PF02670">
    <property type="entry name" value="DXP_reductoisom"/>
    <property type="match status" value="1"/>
</dbReference>
<feature type="binding site" evidence="9">
    <location>
        <position position="13"/>
    </location>
    <ligand>
        <name>NADPH</name>
        <dbReference type="ChEBI" id="CHEBI:57783"/>
    </ligand>
</feature>
<dbReference type="InterPro" id="IPR036169">
    <property type="entry name" value="DXPR_C_sf"/>
</dbReference>
<dbReference type="EMBL" id="CP035807">
    <property type="protein sequence ID" value="QEN06126.1"/>
    <property type="molecule type" value="Genomic_DNA"/>
</dbReference>
<dbReference type="PANTHER" id="PTHR30525:SF0">
    <property type="entry name" value="1-DEOXY-D-XYLULOSE 5-PHOSPHATE REDUCTOISOMERASE, CHLOROPLASTIC"/>
    <property type="match status" value="1"/>
</dbReference>
<keyword evidence="7 9" id="KW-0414">Isoprene biosynthesis</keyword>
<comment type="cofactor">
    <cofactor evidence="9">
        <name>Mg(2+)</name>
        <dbReference type="ChEBI" id="CHEBI:18420"/>
    </cofactor>
    <cofactor evidence="9">
        <name>Mn(2+)</name>
        <dbReference type="ChEBI" id="CHEBI:29035"/>
    </cofactor>
</comment>
<dbReference type="OrthoDB" id="9806546at2"/>
<gene>
    <name evidence="9" type="primary">dxr</name>
    <name evidence="13" type="ORF">EW093_16005</name>
</gene>
<keyword evidence="5 9" id="KW-0560">Oxidoreductase</keyword>
<sequence>MKKIFLLGSTGSIGQSSIDVVNDYPHLLKIVGLSANSNDKKLSELGYKLDVNNLVLTGKDNSEYSNISSFGMLELLEAIKNSDADIVINGIAGSSGLLPSIATIESGKDLALANKETMVMAGPLINKLAREHNIKLLPVDSEHSAIFHLLENRKIEDVEEIILTASGGAFRDLPIEKLKEVTLQDALKHPTWSMGNKITIDSASMANKGLEVIEAAMLFNLDIDKIKVLIHPQSYVHSLIRVKDCSMYAQISAPDMKLPIQNAILYPELERVESTYLDLVGKNLSFTLPDLEKYQMLDLAYLALKKGNAYTIAYNACNEVLVDAFVNREISFLQIPYYTKIILESNIKIEPQNLNNILEIDKLVRSKTKTLIG</sequence>
<feature type="binding site" evidence="9">
    <location>
        <position position="12"/>
    </location>
    <ligand>
        <name>NADPH</name>
        <dbReference type="ChEBI" id="CHEBI:57783"/>
    </ligand>
</feature>
<feature type="binding site" evidence="9">
    <location>
        <position position="195"/>
    </location>
    <ligand>
        <name>NADPH</name>
        <dbReference type="ChEBI" id="CHEBI:57783"/>
    </ligand>
</feature>
<dbReference type="SUPFAM" id="SSF51735">
    <property type="entry name" value="NAD(P)-binding Rossmann-fold domains"/>
    <property type="match status" value="1"/>
</dbReference>
<keyword evidence="3 9" id="KW-0479">Metal-binding</keyword>
<evidence type="ECO:0000259" key="12">
    <source>
        <dbReference type="Pfam" id="PF13288"/>
    </source>
</evidence>
<dbReference type="Proteomes" id="UP000323824">
    <property type="component" value="Chromosome"/>
</dbReference>
<evidence type="ECO:0000256" key="2">
    <source>
        <dbReference type="ARBA" id="ARBA00006825"/>
    </source>
</evidence>
<comment type="caution">
    <text evidence="9">Lacks conserved residue(s) required for the propagation of feature annotation.</text>
</comment>
<evidence type="ECO:0000256" key="5">
    <source>
        <dbReference type="ARBA" id="ARBA00023002"/>
    </source>
</evidence>
<dbReference type="EC" id="1.1.1.267" evidence="9"/>
<evidence type="ECO:0000259" key="11">
    <source>
        <dbReference type="Pfam" id="PF08436"/>
    </source>
</evidence>
<evidence type="ECO:0000313" key="14">
    <source>
        <dbReference type="Proteomes" id="UP000323824"/>
    </source>
</evidence>
<organism evidence="13 14">
    <name type="scientific">Thiospirochaeta perfilievii</name>
    <dbReference type="NCBI Taxonomy" id="252967"/>
    <lineage>
        <taxon>Bacteria</taxon>
        <taxon>Pseudomonadati</taxon>
        <taxon>Spirochaetota</taxon>
        <taxon>Spirochaetia</taxon>
        <taxon>Spirochaetales</taxon>
        <taxon>Spirochaetaceae</taxon>
        <taxon>Thiospirochaeta</taxon>
    </lineage>
</organism>
<feature type="binding site" evidence="9">
    <location>
        <position position="207"/>
    </location>
    <ligand>
        <name>1-deoxy-D-xylulose 5-phosphate</name>
        <dbReference type="ChEBI" id="CHEBI:57792"/>
    </ligand>
</feature>
<dbReference type="Pfam" id="PF13288">
    <property type="entry name" value="DXPR_C"/>
    <property type="match status" value="1"/>
</dbReference>
<dbReference type="PIRSF" id="PIRSF006205">
    <property type="entry name" value="Dxp_reductismrs"/>
    <property type="match status" value="1"/>
</dbReference>
<feature type="binding site" evidence="9">
    <location>
        <position position="142"/>
    </location>
    <ligand>
        <name>1-deoxy-D-xylulose 5-phosphate</name>
        <dbReference type="ChEBI" id="CHEBI:57792"/>
    </ligand>
</feature>
<evidence type="ECO:0000256" key="3">
    <source>
        <dbReference type="ARBA" id="ARBA00022723"/>
    </source>
</evidence>